<evidence type="ECO:0008006" key="15">
    <source>
        <dbReference type="Google" id="ProtNLM"/>
    </source>
</evidence>
<evidence type="ECO:0000256" key="8">
    <source>
        <dbReference type="ARBA" id="ARBA00023228"/>
    </source>
</evidence>
<feature type="compositionally biased region" description="Basic and acidic residues" evidence="11">
    <location>
        <begin position="833"/>
        <end position="866"/>
    </location>
</feature>
<dbReference type="FunFam" id="3.20.20.80:FF:000023">
    <property type="entry name" value="heparanase-like protein 3"/>
    <property type="match status" value="1"/>
</dbReference>
<reference evidence="13 14" key="1">
    <citation type="journal article" date="2016" name="G3 (Bethesda)">
        <title>First Draft Assembly and Annotation of the Genome of a California Endemic Oak Quercus lobata Nee (Fagaceae).</title>
        <authorList>
            <person name="Sork V.L."/>
            <person name="Fitz-Gibbon S.T."/>
            <person name="Puiu D."/>
            <person name="Crepeau M."/>
            <person name="Gugger P.F."/>
            <person name="Sherman R."/>
            <person name="Stevens K."/>
            <person name="Langley C.H."/>
            <person name="Pellegrini M."/>
            <person name="Salzberg S.L."/>
        </authorList>
    </citation>
    <scope>NUCLEOTIDE SEQUENCE [LARGE SCALE GENOMIC DNA]</scope>
    <source>
        <strain evidence="13 14">cv. SW786</strain>
    </source>
</reference>
<evidence type="ECO:0000313" key="13">
    <source>
        <dbReference type="EnsemblPlants" id="QL10p036986:mrna"/>
    </source>
</evidence>
<keyword evidence="6" id="KW-0472">Membrane</keyword>
<keyword evidence="14" id="KW-1185">Reference proteome</keyword>
<keyword evidence="3" id="KW-0964">Secreted</keyword>
<keyword evidence="5" id="KW-0378">Hydrolase</keyword>
<evidence type="ECO:0000256" key="7">
    <source>
        <dbReference type="ARBA" id="ARBA00023180"/>
    </source>
</evidence>
<proteinExistence type="inferred from homology"/>
<feature type="region of interest" description="Disordered" evidence="11">
    <location>
        <begin position="458"/>
        <end position="477"/>
    </location>
</feature>
<evidence type="ECO:0000256" key="1">
    <source>
        <dbReference type="ARBA" id="ARBA00004613"/>
    </source>
</evidence>
<evidence type="ECO:0000313" key="14">
    <source>
        <dbReference type="Proteomes" id="UP000594261"/>
    </source>
</evidence>
<feature type="chain" id="PRO_5029737120" description="Heparanase-like protein 3" evidence="12">
    <location>
        <begin position="26"/>
        <end position="908"/>
    </location>
</feature>
<feature type="signal peptide" evidence="12">
    <location>
        <begin position="1"/>
        <end position="25"/>
    </location>
</feature>
<organism evidence="13 14">
    <name type="scientific">Quercus lobata</name>
    <name type="common">Valley oak</name>
    <dbReference type="NCBI Taxonomy" id="97700"/>
    <lineage>
        <taxon>Eukaryota</taxon>
        <taxon>Viridiplantae</taxon>
        <taxon>Streptophyta</taxon>
        <taxon>Embryophyta</taxon>
        <taxon>Tracheophyta</taxon>
        <taxon>Spermatophyta</taxon>
        <taxon>Magnoliopsida</taxon>
        <taxon>eudicotyledons</taxon>
        <taxon>Gunneridae</taxon>
        <taxon>Pentapetalae</taxon>
        <taxon>rosids</taxon>
        <taxon>fabids</taxon>
        <taxon>Fagales</taxon>
        <taxon>Fagaceae</taxon>
        <taxon>Quercus</taxon>
    </lineage>
</organism>
<feature type="compositionally biased region" description="Polar residues" evidence="11">
    <location>
        <begin position="630"/>
        <end position="646"/>
    </location>
</feature>
<feature type="compositionally biased region" description="Basic and acidic residues" evidence="11">
    <location>
        <begin position="781"/>
        <end position="802"/>
    </location>
</feature>
<evidence type="ECO:0000256" key="9">
    <source>
        <dbReference type="ARBA" id="ARBA00023765"/>
    </source>
</evidence>
<dbReference type="EnsemblPlants" id="QL10p036986:mrna">
    <property type="protein sequence ID" value="QL10p036986:mrna"/>
    <property type="gene ID" value="QL10p036986"/>
</dbReference>
<evidence type="ECO:0000256" key="3">
    <source>
        <dbReference type="ARBA" id="ARBA00022525"/>
    </source>
</evidence>
<feature type="region of interest" description="Disordered" evidence="11">
    <location>
        <begin position="833"/>
        <end position="876"/>
    </location>
</feature>
<comment type="subcellular location">
    <subcellularLocation>
        <location evidence="9">Lysosome membrane</location>
        <topology evidence="9">Peripheral membrane protein</topology>
    </subcellularLocation>
    <subcellularLocation>
        <location evidence="1">Secreted</location>
    </subcellularLocation>
</comment>
<dbReference type="Gene3D" id="3.20.20.80">
    <property type="entry name" value="Glycosidases"/>
    <property type="match status" value="1"/>
</dbReference>
<evidence type="ECO:0000256" key="5">
    <source>
        <dbReference type="ARBA" id="ARBA00022801"/>
    </source>
</evidence>
<protein>
    <recommendedName>
        <fullName evidence="15">Heparanase-like protein 3</fullName>
    </recommendedName>
</protein>
<dbReference type="AlphaFoldDB" id="A0A7N2MPR2"/>
<dbReference type="InterPro" id="IPR005199">
    <property type="entry name" value="Glyco_hydro_79"/>
</dbReference>
<evidence type="ECO:0000256" key="12">
    <source>
        <dbReference type="SAM" id="SignalP"/>
    </source>
</evidence>
<dbReference type="GO" id="GO:0004566">
    <property type="term" value="F:beta-glucuronidase activity"/>
    <property type="evidence" value="ECO:0007669"/>
    <property type="project" value="TreeGrafter"/>
</dbReference>
<comment type="function">
    <text evidence="10">Endoglycosidase which is a cell surface and extracellular matrix-degrading enzyme. Cleaves heparan sulfate proteoglycans (HSPGs) into heparan sulfate side chains and core proteoglycans.</text>
</comment>
<dbReference type="EMBL" id="LRBV02000010">
    <property type="status" value="NOT_ANNOTATED_CDS"/>
    <property type="molecule type" value="Genomic_DNA"/>
</dbReference>
<feature type="compositionally biased region" description="Basic and acidic residues" evidence="11">
    <location>
        <begin position="688"/>
        <end position="748"/>
    </location>
</feature>
<keyword evidence="7" id="KW-0325">Glycoprotein</keyword>
<evidence type="ECO:0000256" key="10">
    <source>
        <dbReference type="ARBA" id="ARBA00055929"/>
    </source>
</evidence>
<feature type="compositionally biased region" description="Polar residues" evidence="11">
    <location>
        <begin position="759"/>
        <end position="776"/>
    </location>
</feature>
<dbReference type="InterPro" id="IPR017853">
    <property type="entry name" value="GH"/>
</dbReference>
<dbReference type="Proteomes" id="UP000594261">
    <property type="component" value="Chromosome 10"/>
</dbReference>
<feature type="region of interest" description="Disordered" evidence="11">
    <location>
        <begin position="688"/>
        <end position="802"/>
    </location>
</feature>
<dbReference type="GO" id="GO:0009505">
    <property type="term" value="C:plant-type cell wall"/>
    <property type="evidence" value="ECO:0007669"/>
    <property type="project" value="TreeGrafter"/>
</dbReference>
<accession>A0A7N2MPR2</accession>
<evidence type="ECO:0000256" key="6">
    <source>
        <dbReference type="ARBA" id="ARBA00023136"/>
    </source>
</evidence>
<evidence type="ECO:0000256" key="4">
    <source>
        <dbReference type="ARBA" id="ARBA00022729"/>
    </source>
</evidence>
<name>A0A7N2MPR2_QUELO</name>
<sequence length="908" mass="102549">MMGSQYLLTCVCLWLPLVSFTISVASQKSTTGPGKVIEGNVFINGTTSIGRIDDDFVCATLDWWPPEKCDYGTCSWGRDSLLNLDLNNIKFLNAIKAFSPLKIRLGGTLQNKVIYERTGNGQPCSPFVKSNSELLGFSQGCLPMSRWDELSVFFKKAGAVVVFGLNELSGKTIDSQGSAVGAWNSSNAESLIRYTVNKGYNIIHGWELGNELSGSGIGARVSADQYASDINSLQNVVQNIYAGFKVKPQIVAPGGFFDATWFADFIKKTPKSLQVVSHHIYNLGPGVDDHLIEKILDPSSLDSTSQTFSSLQSILKNSGTQAVAWVGEAGGAYNSGHNLVTNAFVFSFWYLDQLGMASSFDTKTYCRQTLVGGNYGLLNTSTFAPNPDYYRKYIKSGETLVRRAADERLTSGRRAALVDRRSRWTSTLVDRRSRSFDRDRRSTNAIVDRRTRSSFDERARRSRSSIDERQSALVDRDRRSTRDERARLCSSIAIVDRADDSIDDRDRRSRRSSAIVPLSLSDLALFSLSRDCPSLSLFFRISFEVKMKTEFIFRGQGFKFRSTGIRFPEKTFSVTAKHPIFRKLFPEFVLKSNQTQPKAVFGSRKIISGKYANFPEMLFSGKENVFILPENTSNPAKRSSDEQPTSVRRAALVDRRSRSSIDDRDGRARSSIDDRDRSIAIVDRRTRSSIDERDRRSTNALVDRAHRSTRDERARRSRSSIDERRARSSVLVDRDRRSRRRSIDDRDRRSRRSSARSLPENTSNPAKRSSDEQPTSVRRAALVDRRSRSSIDDRDGRARSSIDDRDRSIAIVDRRTRSSIDERDRRSTNALVDRAHRSTRDERARRSRSSIDERRARSSVLVDRDRRSRRRLDRRSRSSIAPLVGAICPSLAPFDGKQGSVHKILRDK</sequence>
<dbReference type="PANTHER" id="PTHR14363:SF45">
    <property type="entry name" value="HEPARANASE-LIKE PROTEIN 3 ISOFORM X1"/>
    <property type="match status" value="1"/>
</dbReference>
<comment type="similarity">
    <text evidence="2">Belongs to the glycosyl hydrolase 79 family.</text>
</comment>
<dbReference type="GO" id="GO:0005765">
    <property type="term" value="C:lysosomal membrane"/>
    <property type="evidence" value="ECO:0007669"/>
    <property type="project" value="UniProtKB-SubCell"/>
</dbReference>
<dbReference type="SUPFAM" id="SSF51445">
    <property type="entry name" value="(Trans)glycosidases"/>
    <property type="match status" value="1"/>
</dbReference>
<dbReference type="PANTHER" id="PTHR14363">
    <property type="entry name" value="HEPARANASE-RELATED"/>
    <property type="match status" value="1"/>
</dbReference>
<dbReference type="InParanoid" id="A0A7N2MPR2"/>
<evidence type="ECO:0000256" key="2">
    <source>
        <dbReference type="ARBA" id="ARBA00009800"/>
    </source>
</evidence>
<reference evidence="13" key="2">
    <citation type="submission" date="2021-01" db="UniProtKB">
        <authorList>
            <consortium name="EnsemblPlants"/>
        </authorList>
    </citation>
    <scope>IDENTIFICATION</scope>
</reference>
<keyword evidence="8" id="KW-0458">Lysosome</keyword>
<evidence type="ECO:0000256" key="11">
    <source>
        <dbReference type="SAM" id="MobiDB-lite"/>
    </source>
</evidence>
<dbReference type="Pfam" id="PF03662">
    <property type="entry name" value="Glyco_hydro_79n"/>
    <property type="match status" value="1"/>
</dbReference>
<feature type="compositionally biased region" description="Basic and acidic residues" evidence="11">
    <location>
        <begin position="651"/>
        <end position="672"/>
    </location>
</feature>
<dbReference type="Gramene" id="QL10p036986:mrna">
    <property type="protein sequence ID" value="QL10p036986:mrna"/>
    <property type="gene ID" value="QL10p036986"/>
</dbReference>
<keyword evidence="4 12" id="KW-0732">Signal</keyword>
<feature type="region of interest" description="Disordered" evidence="11">
    <location>
        <begin position="630"/>
        <end position="672"/>
    </location>
</feature>
<dbReference type="GO" id="GO:0005576">
    <property type="term" value="C:extracellular region"/>
    <property type="evidence" value="ECO:0007669"/>
    <property type="project" value="UniProtKB-SubCell"/>
</dbReference>